<comment type="similarity">
    <text evidence="1">Belongs to the AVL9 family.</text>
</comment>
<evidence type="ECO:0000313" key="4">
    <source>
        <dbReference type="EMBL" id="QPG74941.1"/>
    </source>
</evidence>
<dbReference type="KEGG" id="bnn:FOA43_002279"/>
<reference evidence="4" key="1">
    <citation type="submission" date="2020-10" db="EMBL/GenBank/DDBJ databases">
        <authorList>
            <person name="Roach M.J.R."/>
        </authorList>
    </citation>
    <scope>NUCLEOTIDE SEQUENCE</scope>
    <source>
        <strain evidence="4">CBS 1945</strain>
    </source>
</reference>
<evidence type="ECO:0000259" key="3">
    <source>
        <dbReference type="PROSITE" id="PS50211"/>
    </source>
</evidence>
<dbReference type="GeneID" id="62195680"/>
<evidence type="ECO:0000313" key="5">
    <source>
        <dbReference type="Proteomes" id="UP000662931"/>
    </source>
</evidence>
<organism evidence="4 5">
    <name type="scientific">Eeniella nana</name>
    <name type="common">Yeast</name>
    <name type="synonym">Brettanomyces nanus</name>
    <dbReference type="NCBI Taxonomy" id="13502"/>
    <lineage>
        <taxon>Eukaryota</taxon>
        <taxon>Fungi</taxon>
        <taxon>Dikarya</taxon>
        <taxon>Ascomycota</taxon>
        <taxon>Saccharomycotina</taxon>
        <taxon>Pichiomycetes</taxon>
        <taxon>Pichiales</taxon>
        <taxon>Pichiaceae</taxon>
        <taxon>Brettanomyces</taxon>
    </lineage>
</organism>
<evidence type="ECO:0000256" key="1">
    <source>
        <dbReference type="ARBA" id="ARBA00038178"/>
    </source>
</evidence>
<dbReference type="EMBL" id="CP064813">
    <property type="protein sequence ID" value="QPG74941.1"/>
    <property type="molecule type" value="Genomic_DNA"/>
</dbReference>
<dbReference type="RefSeq" id="XP_038778506.1">
    <property type="nucleotide sequence ID" value="XM_038922578.1"/>
</dbReference>
<feature type="domain" description="UDENN" evidence="3">
    <location>
        <begin position="65"/>
        <end position="600"/>
    </location>
</feature>
<dbReference type="InterPro" id="IPR037516">
    <property type="entry name" value="Tripartite_DENN"/>
</dbReference>
<protein>
    <recommendedName>
        <fullName evidence="3">UDENN domain-containing protein</fullName>
    </recommendedName>
</protein>
<dbReference type="Proteomes" id="UP000662931">
    <property type="component" value="Chromosome 2"/>
</dbReference>
<dbReference type="PROSITE" id="PS50211">
    <property type="entry name" value="DENN"/>
    <property type="match status" value="1"/>
</dbReference>
<feature type="compositionally biased region" description="Low complexity" evidence="2">
    <location>
        <begin position="1"/>
        <end position="18"/>
    </location>
</feature>
<dbReference type="GO" id="GO:0005737">
    <property type="term" value="C:cytoplasm"/>
    <property type="evidence" value="ECO:0007669"/>
    <property type="project" value="TreeGrafter"/>
</dbReference>
<dbReference type="OrthoDB" id="26278at2759"/>
<dbReference type="Pfam" id="PF09794">
    <property type="entry name" value="Avl9"/>
    <property type="match status" value="1"/>
</dbReference>
<gene>
    <name evidence="4" type="ORF">FOA43_002279</name>
</gene>
<dbReference type="PANTHER" id="PTHR31017:SF1">
    <property type="entry name" value="LATE SECRETORY PATHWAY PROTEIN AVL9 HOMOLOG"/>
    <property type="match status" value="1"/>
</dbReference>
<proteinExistence type="inferred from homology"/>
<dbReference type="AlphaFoldDB" id="A0A875RZI0"/>
<sequence length="643" mass="73964">MTSVPESTTPVPESTTPVPESPPSLSDSSMQPFEILETPNIKKVKLKLDKTMDTKLNRLRNKFVFGTCIVDFHHVRGPEIEYWIDDTTTEDNEMLKIQHFTKVWAQLPFQALPDGAHLFEETFSNFTLIYDDIEDGCPKLPIDKEDDIELVDGEVKAAEIGEPNKGLTTLFGCACIRQLDMDRLKQEGKTLHRAVGQEEFTRSVIQKSVVVITRYPITIQLKEQLSIITKSYFDQLNFADKGIIKALYDNVSLVYNSHGYRIEDDDLYEGVNDNPSGSTKIIRESDFYIGLNLKELVTKLGRKLLMVYKALLLEQRVLIFCKDLNTLSNIQYSLLSLIPNLLMNLSDCGSPLLDKLSYKLQTPTSLKSSDRGSMLRFVGMPLKLFDKGGFFQPFITLQQLDYLVNKNTQWFLVGTSNDILLERKKEWFDMILYINENDSSFPTEAASAMDFIFKDPEVKLEILSKDLKDWITLTSQDKQFIDYVMNEVSKGQKTTKKETRVEPASSKMLNSNALDIGSYNGGDDFIRYQFEDYLIGMLSTIKYDQFLSANKDNLQTLSYLNLNQFEDQVTEFNSRFIDRYMQTQNFKLFEKYTEDELFNFFEPCHVGTVLIRRARENASSSAKARLRGLFSGWKKVEVTREKK</sequence>
<evidence type="ECO:0000256" key="2">
    <source>
        <dbReference type="SAM" id="MobiDB-lite"/>
    </source>
</evidence>
<accession>A0A875RZI0</accession>
<keyword evidence="5" id="KW-1185">Reference proteome</keyword>
<dbReference type="InterPro" id="IPR051731">
    <property type="entry name" value="DENND11/AVL9_GEFs"/>
</dbReference>
<dbReference type="PANTHER" id="PTHR31017">
    <property type="entry name" value="LATE SECRETORY PATHWAY PROTEIN AVL9-RELATED"/>
    <property type="match status" value="1"/>
</dbReference>
<dbReference type="InterPro" id="IPR018307">
    <property type="entry name" value="ABL9/DENND6_dom"/>
</dbReference>
<feature type="region of interest" description="Disordered" evidence="2">
    <location>
        <begin position="1"/>
        <end position="31"/>
    </location>
</feature>
<name>A0A875RZI0_EENNA</name>